<dbReference type="EMBL" id="ML208268">
    <property type="protein sequence ID" value="TFK74497.1"/>
    <property type="molecule type" value="Genomic_DNA"/>
</dbReference>
<name>A0ACD3BBX0_9AGAR</name>
<keyword evidence="2" id="KW-1185">Reference proteome</keyword>
<proteinExistence type="predicted"/>
<evidence type="ECO:0000313" key="1">
    <source>
        <dbReference type="EMBL" id="TFK74497.1"/>
    </source>
</evidence>
<protein>
    <submittedName>
        <fullName evidence="1">Zincin</fullName>
    </submittedName>
</protein>
<feature type="non-terminal residue" evidence="1">
    <location>
        <position position="1"/>
    </location>
</feature>
<evidence type="ECO:0000313" key="2">
    <source>
        <dbReference type="Proteomes" id="UP000308600"/>
    </source>
</evidence>
<gene>
    <name evidence="1" type="ORF">BDN72DRAFT_886447</name>
</gene>
<reference evidence="1 2" key="1">
    <citation type="journal article" date="2019" name="Nat. Ecol. Evol.">
        <title>Megaphylogeny resolves global patterns of mushroom evolution.</title>
        <authorList>
            <person name="Varga T."/>
            <person name="Krizsan K."/>
            <person name="Foldi C."/>
            <person name="Dima B."/>
            <person name="Sanchez-Garcia M."/>
            <person name="Sanchez-Ramirez S."/>
            <person name="Szollosi G.J."/>
            <person name="Szarkandi J.G."/>
            <person name="Papp V."/>
            <person name="Albert L."/>
            <person name="Andreopoulos W."/>
            <person name="Angelini C."/>
            <person name="Antonin V."/>
            <person name="Barry K.W."/>
            <person name="Bougher N.L."/>
            <person name="Buchanan P."/>
            <person name="Buyck B."/>
            <person name="Bense V."/>
            <person name="Catcheside P."/>
            <person name="Chovatia M."/>
            <person name="Cooper J."/>
            <person name="Damon W."/>
            <person name="Desjardin D."/>
            <person name="Finy P."/>
            <person name="Geml J."/>
            <person name="Haridas S."/>
            <person name="Hughes K."/>
            <person name="Justo A."/>
            <person name="Karasinski D."/>
            <person name="Kautmanova I."/>
            <person name="Kiss B."/>
            <person name="Kocsube S."/>
            <person name="Kotiranta H."/>
            <person name="LaButti K.M."/>
            <person name="Lechner B.E."/>
            <person name="Liimatainen K."/>
            <person name="Lipzen A."/>
            <person name="Lukacs Z."/>
            <person name="Mihaltcheva S."/>
            <person name="Morgado L.N."/>
            <person name="Niskanen T."/>
            <person name="Noordeloos M.E."/>
            <person name="Ohm R.A."/>
            <person name="Ortiz-Santana B."/>
            <person name="Ovrebo C."/>
            <person name="Racz N."/>
            <person name="Riley R."/>
            <person name="Savchenko A."/>
            <person name="Shiryaev A."/>
            <person name="Soop K."/>
            <person name="Spirin V."/>
            <person name="Szebenyi C."/>
            <person name="Tomsovsky M."/>
            <person name="Tulloss R.E."/>
            <person name="Uehling J."/>
            <person name="Grigoriev I.V."/>
            <person name="Vagvolgyi C."/>
            <person name="Papp T."/>
            <person name="Martin F.M."/>
            <person name="Miettinen O."/>
            <person name="Hibbett D.S."/>
            <person name="Nagy L.G."/>
        </authorList>
    </citation>
    <scope>NUCLEOTIDE SEQUENCE [LARGE SCALE GENOMIC DNA]</scope>
    <source>
        <strain evidence="1 2">NL-1719</strain>
    </source>
</reference>
<sequence length="284" mass="30077">MFGSTSLAIVLGALAAIATPVDIITPRRCGTVATSEQVAAAEKHFQEHKLASPDRAQATTVQVAWHVIASNTSLAGGYIPDSQIADQISVINKAYAPAGISFVLANTSRTINSDWFENAGPDSDEQDNMKSTLRQGGAQVLNIYSVGFLGGTGYGLLGYATFPSSYITSPKDDGIVIHYASVPGGSYTNYNLGHTVTHESGHWFGLYHTFQGGCDAGDFVADTPAEDTPTAGCPASRDSCPDDAGLDPIHNFMDYSYDSCMTEFTPGQIARMGDQVGTYRALLL</sequence>
<accession>A0ACD3BBX0</accession>
<dbReference type="Proteomes" id="UP000308600">
    <property type="component" value="Unassembled WGS sequence"/>
</dbReference>
<organism evidence="1 2">
    <name type="scientific">Pluteus cervinus</name>
    <dbReference type="NCBI Taxonomy" id="181527"/>
    <lineage>
        <taxon>Eukaryota</taxon>
        <taxon>Fungi</taxon>
        <taxon>Dikarya</taxon>
        <taxon>Basidiomycota</taxon>
        <taxon>Agaricomycotina</taxon>
        <taxon>Agaricomycetes</taxon>
        <taxon>Agaricomycetidae</taxon>
        <taxon>Agaricales</taxon>
        <taxon>Pluteineae</taxon>
        <taxon>Pluteaceae</taxon>
        <taxon>Pluteus</taxon>
    </lineage>
</organism>